<dbReference type="SUPFAM" id="SSF141673">
    <property type="entry name" value="MOSC N-terminal domain-like"/>
    <property type="match status" value="1"/>
</dbReference>
<dbReference type="PANTHER" id="PTHR14237">
    <property type="entry name" value="MOLYBDOPTERIN COFACTOR SULFURASE MOSC"/>
    <property type="match status" value="1"/>
</dbReference>
<dbReference type="EMBL" id="JAVXUR010000001">
    <property type="protein sequence ID" value="MDT8878752.1"/>
    <property type="molecule type" value="Genomic_DNA"/>
</dbReference>
<dbReference type="InterPro" id="IPR005303">
    <property type="entry name" value="MOCOS_middle"/>
</dbReference>
<dbReference type="Proteomes" id="UP001255917">
    <property type="component" value="Unassembled WGS sequence"/>
</dbReference>
<sequence length="281" mass="30525">MKITQLNIYPVKSLRGIPLERAELTERGLAHDRQWMVVDDIGRFVTQRQLPGMAQIGVRLTDEALVLEHPDAAPLAIPLDRADQPRLPVHVWDDQCQALDEGAEAAAWLGAVLGDVKGSGLRLVRFAPDQRRDVEAHYLAPDERAHTAFADGYPFLVVTEGSLDEVNRRLAAKGLAPVPMARFRPSIVVDAAEPFAEDGWGEFALHEGAVRLGLRKPCQRCKITTVDQATGEIAVPGEPLRTLVEMNTRLAPGGYFGQNAILLAGSGRSLAVGDALAPSPR</sequence>
<dbReference type="RefSeq" id="WP_315585611.1">
    <property type="nucleotide sequence ID" value="NZ_JAVXUR010000001.1"/>
</dbReference>
<organism evidence="2 3">
    <name type="scientific">Halomonas saccharevitans</name>
    <dbReference type="NCBI Taxonomy" id="416872"/>
    <lineage>
        <taxon>Bacteria</taxon>
        <taxon>Pseudomonadati</taxon>
        <taxon>Pseudomonadota</taxon>
        <taxon>Gammaproteobacteria</taxon>
        <taxon>Oceanospirillales</taxon>
        <taxon>Halomonadaceae</taxon>
        <taxon>Halomonas</taxon>
    </lineage>
</organism>
<feature type="domain" description="MOSC" evidence="1">
    <location>
        <begin position="121"/>
        <end position="279"/>
    </location>
</feature>
<reference evidence="3" key="1">
    <citation type="submission" date="2023-07" db="EMBL/GenBank/DDBJ databases">
        <title>Substrates and metabolic shifts associated with increased methane emissions in unrestored hypersaline salterns.</title>
        <authorList>
            <person name="Bueno De Mesquita C.P."/>
            <person name="Tringe S.G."/>
        </authorList>
    </citation>
    <scope>NUCLEOTIDE SEQUENCE [LARGE SCALE GENOMIC DNA]</scope>
    <source>
        <strain evidence="3">I4</strain>
    </source>
</reference>
<evidence type="ECO:0000259" key="1">
    <source>
        <dbReference type="PROSITE" id="PS51340"/>
    </source>
</evidence>
<dbReference type="PROSITE" id="PS51340">
    <property type="entry name" value="MOSC"/>
    <property type="match status" value="1"/>
</dbReference>
<accession>A0ABU3NF08</accession>
<gene>
    <name evidence="2" type="ORF">RSO68_04660</name>
</gene>
<protein>
    <submittedName>
        <fullName evidence="2">MOSC N-terminal beta barrel domain-containing protein</fullName>
    </submittedName>
</protein>
<dbReference type="Pfam" id="PF03473">
    <property type="entry name" value="MOSC"/>
    <property type="match status" value="1"/>
</dbReference>
<name>A0ABU3NF08_9GAMM</name>
<evidence type="ECO:0000313" key="3">
    <source>
        <dbReference type="Proteomes" id="UP001255917"/>
    </source>
</evidence>
<proteinExistence type="predicted"/>
<keyword evidence="3" id="KW-1185">Reference proteome</keyword>
<dbReference type="PANTHER" id="PTHR14237:SF19">
    <property type="entry name" value="MITOCHONDRIAL AMIDOXIME REDUCING COMPONENT 1"/>
    <property type="match status" value="1"/>
</dbReference>
<dbReference type="Pfam" id="PF03476">
    <property type="entry name" value="MOSC_N"/>
    <property type="match status" value="1"/>
</dbReference>
<evidence type="ECO:0000313" key="2">
    <source>
        <dbReference type="EMBL" id="MDT8878752.1"/>
    </source>
</evidence>
<dbReference type="InterPro" id="IPR005302">
    <property type="entry name" value="MoCF_Sase_C"/>
</dbReference>
<dbReference type="SUPFAM" id="SSF50800">
    <property type="entry name" value="PK beta-barrel domain-like"/>
    <property type="match status" value="1"/>
</dbReference>
<dbReference type="InterPro" id="IPR011037">
    <property type="entry name" value="Pyrv_Knase-like_insert_dom_sf"/>
</dbReference>
<comment type="caution">
    <text evidence="2">The sequence shown here is derived from an EMBL/GenBank/DDBJ whole genome shotgun (WGS) entry which is preliminary data.</text>
</comment>